<comment type="caution">
    <text evidence="1">The sequence shown here is derived from an EMBL/GenBank/DDBJ whole genome shotgun (WGS) entry which is preliminary data.</text>
</comment>
<dbReference type="PANTHER" id="PTHR33879">
    <property type="entry name" value="17.6 KDA CLASS II HEAT SHOCK PROTEIN-RELATED"/>
    <property type="match status" value="1"/>
</dbReference>
<proteinExistence type="predicted"/>
<name>A0A2P6PVZ3_ROSCH</name>
<evidence type="ECO:0000313" key="2">
    <source>
        <dbReference type="Proteomes" id="UP000238479"/>
    </source>
</evidence>
<protein>
    <recommendedName>
        <fullName evidence="3">SHSP domain-containing protein</fullName>
    </recommendedName>
</protein>
<dbReference type="AlphaFoldDB" id="A0A2P6PVZ3"/>
<dbReference type="OMA" id="HEAPNCF"/>
<dbReference type="OrthoDB" id="1922291at2759"/>
<dbReference type="Gramene" id="PRQ26079">
    <property type="protein sequence ID" value="PRQ26079"/>
    <property type="gene ID" value="RchiOBHm_Chr6g0290671"/>
</dbReference>
<evidence type="ECO:0008006" key="3">
    <source>
        <dbReference type="Google" id="ProtNLM"/>
    </source>
</evidence>
<sequence length="145" mass="16091">MKKVHPSLSKRSTSYNVVSSSAPKKLRRLPHVFAKVLELPFQSSADVSVQETSDSFRFSVPVTAGHQVYHDEVVRANAIEIYPGVTKIVIQKMNGGDFSPEVNDVGGHFDKWRFRLPPSMRPELANATYAGQELVVTIPKNHACS</sequence>
<dbReference type="EMBL" id="PDCK01000044">
    <property type="protein sequence ID" value="PRQ26079.1"/>
    <property type="molecule type" value="Genomic_DNA"/>
</dbReference>
<keyword evidence="2" id="KW-1185">Reference proteome</keyword>
<evidence type="ECO:0000313" key="1">
    <source>
        <dbReference type="EMBL" id="PRQ26079.1"/>
    </source>
</evidence>
<accession>A0A2P6PVZ3</accession>
<reference evidence="1 2" key="1">
    <citation type="journal article" date="2018" name="Nat. Genet.">
        <title>The Rosa genome provides new insights in the design of modern roses.</title>
        <authorList>
            <person name="Bendahmane M."/>
        </authorList>
    </citation>
    <scope>NUCLEOTIDE SEQUENCE [LARGE SCALE GENOMIC DNA]</scope>
    <source>
        <strain evidence="2">cv. Old Blush</strain>
    </source>
</reference>
<dbReference type="Proteomes" id="UP000238479">
    <property type="component" value="Chromosome 6"/>
</dbReference>
<organism evidence="1 2">
    <name type="scientific">Rosa chinensis</name>
    <name type="common">China rose</name>
    <dbReference type="NCBI Taxonomy" id="74649"/>
    <lineage>
        <taxon>Eukaryota</taxon>
        <taxon>Viridiplantae</taxon>
        <taxon>Streptophyta</taxon>
        <taxon>Embryophyta</taxon>
        <taxon>Tracheophyta</taxon>
        <taxon>Spermatophyta</taxon>
        <taxon>Magnoliopsida</taxon>
        <taxon>eudicotyledons</taxon>
        <taxon>Gunneridae</taxon>
        <taxon>Pentapetalae</taxon>
        <taxon>rosids</taxon>
        <taxon>fabids</taxon>
        <taxon>Rosales</taxon>
        <taxon>Rosaceae</taxon>
        <taxon>Rosoideae</taxon>
        <taxon>Rosoideae incertae sedis</taxon>
        <taxon>Rosa</taxon>
    </lineage>
</organism>
<dbReference type="STRING" id="74649.A0A2P6PVZ3"/>
<dbReference type="PANTHER" id="PTHR33879:SF3">
    <property type="entry name" value="17.6 KDA CLASS II HEAT SHOCK PROTEIN-RELATED"/>
    <property type="match status" value="1"/>
</dbReference>
<gene>
    <name evidence="1" type="ORF">RchiOBHm_Chr6g0290671</name>
</gene>
<dbReference type="CDD" id="cd00298">
    <property type="entry name" value="ACD_sHsps_p23-like"/>
    <property type="match status" value="1"/>
</dbReference>